<name>A0A8S1Q2Q6_PARPR</name>
<sequence>MQQNSSQTAIQTQQTKSFVRDSKYVTKVDAKLIEIPDNDEFEKIVEFGKEREYGLCIIQ</sequence>
<keyword evidence="2" id="KW-1185">Reference proteome</keyword>
<comment type="caution">
    <text evidence="1">The sequence shown here is derived from an EMBL/GenBank/DDBJ whole genome shotgun (WGS) entry which is preliminary data.</text>
</comment>
<dbReference type="EMBL" id="CAJJDM010000145">
    <property type="protein sequence ID" value="CAD8109748.1"/>
    <property type="molecule type" value="Genomic_DNA"/>
</dbReference>
<dbReference type="Proteomes" id="UP000688137">
    <property type="component" value="Unassembled WGS sequence"/>
</dbReference>
<dbReference type="AlphaFoldDB" id="A0A8S1Q2Q6"/>
<evidence type="ECO:0000313" key="2">
    <source>
        <dbReference type="Proteomes" id="UP000688137"/>
    </source>
</evidence>
<protein>
    <submittedName>
        <fullName evidence="1">Uncharacterized protein</fullName>
    </submittedName>
</protein>
<organism evidence="1 2">
    <name type="scientific">Paramecium primaurelia</name>
    <dbReference type="NCBI Taxonomy" id="5886"/>
    <lineage>
        <taxon>Eukaryota</taxon>
        <taxon>Sar</taxon>
        <taxon>Alveolata</taxon>
        <taxon>Ciliophora</taxon>
        <taxon>Intramacronucleata</taxon>
        <taxon>Oligohymenophorea</taxon>
        <taxon>Peniculida</taxon>
        <taxon>Parameciidae</taxon>
        <taxon>Paramecium</taxon>
    </lineage>
</organism>
<proteinExistence type="predicted"/>
<evidence type="ECO:0000313" key="1">
    <source>
        <dbReference type="EMBL" id="CAD8109748.1"/>
    </source>
</evidence>
<gene>
    <name evidence="1" type="ORF">PPRIM_AZ9-3.1.T1410143</name>
</gene>
<reference evidence="1" key="1">
    <citation type="submission" date="2021-01" db="EMBL/GenBank/DDBJ databases">
        <authorList>
            <consortium name="Genoscope - CEA"/>
            <person name="William W."/>
        </authorList>
    </citation>
    <scope>NUCLEOTIDE SEQUENCE</scope>
</reference>
<accession>A0A8S1Q2Q6</accession>